<comment type="caution">
    <text evidence="2">The sequence shown here is derived from an EMBL/GenBank/DDBJ whole genome shotgun (WGS) entry which is preliminary data.</text>
</comment>
<feature type="region of interest" description="Disordered" evidence="1">
    <location>
        <begin position="92"/>
        <end position="114"/>
    </location>
</feature>
<protein>
    <recommendedName>
        <fullName evidence="4">Myb/SANT-like domain-containing protein</fullName>
    </recommendedName>
</protein>
<organism evidence="2 3">
    <name type="scientific">Kingdonia uniflora</name>
    <dbReference type="NCBI Taxonomy" id="39325"/>
    <lineage>
        <taxon>Eukaryota</taxon>
        <taxon>Viridiplantae</taxon>
        <taxon>Streptophyta</taxon>
        <taxon>Embryophyta</taxon>
        <taxon>Tracheophyta</taxon>
        <taxon>Spermatophyta</taxon>
        <taxon>Magnoliopsida</taxon>
        <taxon>Ranunculales</taxon>
        <taxon>Circaeasteraceae</taxon>
        <taxon>Kingdonia</taxon>
    </lineage>
</organism>
<dbReference type="OrthoDB" id="618098at2759"/>
<evidence type="ECO:0008006" key="4">
    <source>
        <dbReference type="Google" id="ProtNLM"/>
    </source>
</evidence>
<name>A0A7J7L175_9MAGN</name>
<gene>
    <name evidence="2" type="ORF">GIB67_042812</name>
</gene>
<dbReference type="AlphaFoldDB" id="A0A7J7L175"/>
<keyword evidence="3" id="KW-1185">Reference proteome</keyword>
<dbReference type="EMBL" id="JACGCM010002752">
    <property type="protein sequence ID" value="KAF6136327.1"/>
    <property type="molecule type" value="Genomic_DNA"/>
</dbReference>
<sequence>YIGVRNNFRQRQSHRIKPLQSGFGWKEDTQLVTAEEMVWKEFIETWTFLVIKDYATGIEAGTENDETNITQEGFEVDNEGVESIYSTIDEKIPNRASSSTTPTSASAPSTGALAPKKNRVRCDSLDSDDRVIEKLALAAYKLTGNVGQLNLAVLKKELKEILTLSKEDLMKALFYYRDNDGVAQGFLAMSKDSKDYFKYEIKNI</sequence>
<proteinExistence type="predicted"/>
<feature type="non-terminal residue" evidence="2">
    <location>
        <position position="1"/>
    </location>
</feature>
<dbReference type="Proteomes" id="UP000541444">
    <property type="component" value="Unassembled WGS sequence"/>
</dbReference>
<accession>A0A7J7L175</accession>
<reference evidence="2 3" key="1">
    <citation type="journal article" date="2020" name="IScience">
        <title>Genome Sequencing of the Endangered Kingdonia uniflora (Circaeasteraceae, Ranunculales) Reveals Potential Mechanisms of Evolutionary Specialization.</title>
        <authorList>
            <person name="Sun Y."/>
            <person name="Deng T."/>
            <person name="Zhang A."/>
            <person name="Moore M.J."/>
            <person name="Landis J.B."/>
            <person name="Lin N."/>
            <person name="Zhang H."/>
            <person name="Zhang X."/>
            <person name="Huang J."/>
            <person name="Zhang X."/>
            <person name="Sun H."/>
            <person name="Wang H."/>
        </authorList>
    </citation>
    <scope>NUCLEOTIDE SEQUENCE [LARGE SCALE GENOMIC DNA]</scope>
    <source>
        <strain evidence="2">TB1705</strain>
        <tissue evidence="2">Leaf</tissue>
    </source>
</reference>
<evidence type="ECO:0000256" key="1">
    <source>
        <dbReference type="SAM" id="MobiDB-lite"/>
    </source>
</evidence>
<evidence type="ECO:0000313" key="3">
    <source>
        <dbReference type="Proteomes" id="UP000541444"/>
    </source>
</evidence>
<evidence type="ECO:0000313" key="2">
    <source>
        <dbReference type="EMBL" id="KAF6136327.1"/>
    </source>
</evidence>
<feature type="compositionally biased region" description="Low complexity" evidence="1">
    <location>
        <begin position="96"/>
        <end position="110"/>
    </location>
</feature>